<organism evidence="1">
    <name type="scientific">uncultured Caudovirales phage</name>
    <dbReference type="NCBI Taxonomy" id="2100421"/>
    <lineage>
        <taxon>Viruses</taxon>
        <taxon>Duplodnaviria</taxon>
        <taxon>Heunggongvirae</taxon>
        <taxon>Uroviricota</taxon>
        <taxon>Caudoviricetes</taxon>
        <taxon>Peduoviridae</taxon>
        <taxon>Maltschvirus</taxon>
        <taxon>Maltschvirus maltsch</taxon>
    </lineage>
</organism>
<protein>
    <submittedName>
        <fullName evidence="1">Uncharacterized protein</fullName>
    </submittedName>
</protein>
<gene>
    <name evidence="1" type="ORF">UFOVP1290_208</name>
</gene>
<sequence>MKLSKRQIHNLKLAVRMYTDQVLPDILGGIEPLYEGELNDLYKLRALFRGKKKVIVKDK</sequence>
<name>A0A6J5RSR8_9CAUD</name>
<evidence type="ECO:0000313" key="1">
    <source>
        <dbReference type="EMBL" id="CAB4196688.1"/>
    </source>
</evidence>
<proteinExistence type="predicted"/>
<reference evidence="1" key="1">
    <citation type="submission" date="2020-05" db="EMBL/GenBank/DDBJ databases">
        <authorList>
            <person name="Chiriac C."/>
            <person name="Salcher M."/>
            <person name="Ghai R."/>
            <person name="Kavagutti S V."/>
        </authorList>
    </citation>
    <scope>NUCLEOTIDE SEQUENCE</scope>
</reference>
<dbReference type="EMBL" id="LR797252">
    <property type="protein sequence ID" value="CAB4196688.1"/>
    <property type="molecule type" value="Genomic_DNA"/>
</dbReference>
<accession>A0A6J5RSR8</accession>